<evidence type="ECO:0000259" key="6">
    <source>
        <dbReference type="Pfam" id="PF00535"/>
    </source>
</evidence>
<dbReference type="InterPro" id="IPR029044">
    <property type="entry name" value="Nucleotide-diphossugar_trans"/>
</dbReference>
<feature type="domain" description="Glycosyltransferase 2-like" evidence="6">
    <location>
        <begin position="11"/>
        <end position="165"/>
    </location>
</feature>
<keyword evidence="4 7" id="KW-0808">Transferase</keyword>
<dbReference type="GO" id="GO:0016757">
    <property type="term" value="F:glycosyltransferase activity"/>
    <property type="evidence" value="ECO:0007669"/>
    <property type="project" value="UniProtKB-KW"/>
</dbReference>
<evidence type="ECO:0000256" key="1">
    <source>
        <dbReference type="ARBA" id="ARBA00004236"/>
    </source>
</evidence>
<keyword evidence="5" id="KW-0472">Membrane</keyword>
<evidence type="ECO:0000256" key="2">
    <source>
        <dbReference type="ARBA" id="ARBA00022475"/>
    </source>
</evidence>
<dbReference type="SUPFAM" id="SSF53448">
    <property type="entry name" value="Nucleotide-diphospho-sugar transferases"/>
    <property type="match status" value="1"/>
</dbReference>
<accession>A0A1H3ADD9</accession>
<evidence type="ECO:0000256" key="3">
    <source>
        <dbReference type="ARBA" id="ARBA00022676"/>
    </source>
</evidence>
<evidence type="ECO:0000313" key="7">
    <source>
        <dbReference type="EMBL" id="SDX27184.1"/>
    </source>
</evidence>
<dbReference type="STRING" id="60137.SAMN04488041_105292"/>
<proteinExistence type="predicted"/>
<dbReference type="GO" id="GO:0005886">
    <property type="term" value="C:plasma membrane"/>
    <property type="evidence" value="ECO:0007669"/>
    <property type="project" value="UniProtKB-SubCell"/>
</dbReference>
<dbReference type="RefSeq" id="WP_074636605.1">
    <property type="nucleotide sequence ID" value="NZ_CP160849.1"/>
</dbReference>
<evidence type="ECO:0000256" key="5">
    <source>
        <dbReference type="ARBA" id="ARBA00023136"/>
    </source>
</evidence>
<evidence type="ECO:0000313" key="8">
    <source>
        <dbReference type="Proteomes" id="UP000183076"/>
    </source>
</evidence>
<gene>
    <name evidence="7" type="ORF">SAMN04488041_105292</name>
</gene>
<sequence length="305" mass="33834">MNTPSAPPGITVVIPHLNQHNALARCLAALDAGTCKPVEVIVVDNGSARSPQEVVNDYPWVSLIHQPIPGPGPARNLGAARARGDVLAFLDADCLPDAHWLAHIAAHMARDPHRILGGDVRIERKGRRLDPATAYQAVFAYRMDRYIAQQGFTGTGNLIVHRKVFDAVGPFKGLHHAEDRDWGQRATFAGYRIGFAADLVVYHPPHTATGLRLKWDRQLAHDWTRCTGLGGRIRWAIKALLLIPSPLCAVAEVMTSPRIKGARNRVMALIGLTSIRLYRARRMLSLLRGHDPERLLHRWNRIDLP</sequence>
<dbReference type="PANTHER" id="PTHR43646">
    <property type="entry name" value="GLYCOSYLTRANSFERASE"/>
    <property type="match status" value="1"/>
</dbReference>
<dbReference type="Gene3D" id="3.90.550.10">
    <property type="entry name" value="Spore Coat Polysaccharide Biosynthesis Protein SpsA, Chain A"/>
    <property type="match status" value="1"/>
</dbReference>
<name>A0A1H3ADD9_9RHOB</name>
<dbReference type="PANTHER" id="PTHR43646:SF2">
    <property type="entry name" value="GLYCOSYLTRANSFERASE 2-LIKE DOMAIN-CONTAINING PROTEIN"/>
    <property type="match status" value="1"/>
</dbReference>
<comment type="subcellular location">
    <subcellularLocation>
        <location evidence="1">Cell membrane</location>
    </subcellularLocation>
</comment>
<organism evidence="7 8">
    <name type="scientific">Sulfitobacter pontiacus</name>
    <dbReference type="NCBI Taxonomy" id="60137"/>
    <lineage>
        <taxon>Bacteria</taxon>
        <taxon>Pseudomonadati</taxon>
        <taxon>Pseudomonadota</taxon>
        <taxon>Alphaproteobacteria</taxon>
        <taxon>Rhodobacterales</taxon>
        <taxon>Roseobacteraceae</taxon>
        <taxon>Sulfitobacter</taxon>
    </lineage>
</organism>
<dbReference type="EMBL" id="FNNB01000005">
    <property type="protein sequence ID" value="SDX27184.1"/>
    <property type="molecule type" value="Genomic_DNA"/>
</dbReference>
<reference evidence="8" key="1">
    <citation type="submission" date="2016-10" db="EMBL/GenBank/DDBJ databases">
        <authorList>
            <person name="Varghese N."/>
            <person name="Submissions S."/>
        </authorList>
    </citation>
    <scope>NUCLEOTIDE SEQUENCE [LARGE SCALE GENOMIC DNA]</scope>
    <source>
        <strain evidence="8">DSM 10014</strain>
    </source>
</reference>
<dbReference type="AlphaFoldDB" id="A0A1H3ADD9"/>
<keyword evidence="3" id="KW-0328">Glycosyltransferase</keyword>
<dbReference type="Pfam" id="PF00535">
    <property type="entry name" value="Glycos_transf_2"/>
    <property type="match status" value="1"/>
</dbReference>
<keyword evidence="2" id="KW-1003">Cell membrane</keyword>
<dbReference type="InterPro" id="IPR001173">
    <property type="entry name" value="Glyco_trans_2-like"/>
</dbReference>
<evidence type="ECO:0000256" key="4">
    <source>
        <dbReference type="ARBA" id="ARBA00022679"/>
    </source>
</evidence>
<protein>
    <submittedName>
        <fullName evidence="7">Glycosyl transferase family 2</fullName>
    </submittedName>
</protein>
<dbReference type="CDD" id="cd00761">
    <property type="entry name" value="Glyco_tranf_GTA_type"/>
    <property type="match status" value="1"/>
</dbReference>
<dbReference type="GeneID" id="94020477"/>
<dbReference type="Proteomes" id="UP000183076">
    <property type="component" value="Unassembled WGS sequence"/>
</dbReference>